<feature type="domain" description="Nitroreductase" evidence="3">
    <location>
        <begin position="5"/>
        <end position="157"/>
    </location>
</feature>
<sequence length="181" mass="20960">MIKSIKDRRSIRRYMDKQVEEEKILQILDSARLAPSGSNTQPWQIIVVKELENREKIANAAYNQKWMVSAPVHLVCVADIKSRLPKSNGFYIDEYSKEFEVKQIIRDTAIAIEHMALAATDLGLGTCWIAWFEQKDFRPVLNIPDDKYVVAVLTLGYPDEAPSPRPRKSLEEIVHYEQWSR</sequence>
<dbReference type="InterPro" id="IPR000415">
    <property type="entry name" value="Nitroreductase-like"/>
</dbReference>
<evidence type="ECO:0000259" key="3">
    <source>
        <dbReference type="Pfam" id="PF00881"/>
    </source>
</evidence>
<protein>
    <submittedName>
        <fullName evidence="4">Nitroreductase family protein</fullName>
    </submittedName>
</protein>
<dbReference type="PANTHER" id="PTHR43673">
    <property type="entry name" value="NAD(P)H NITROREDUCTASE YDGI-RELATED"/>
    <property type="match status" value="1"/>
</dbReference>
<dbReference type="InterPro" id="IPR029479">
    <property type="entry name" value="Nitroreductase"/>
</dbReference>
<reference evidence="4 5" key="1">
    <citation type="journal article" date="2019" name="Int. J. Syst. Evol. Microbiol.">
        <title>The Global Catalogue of Microorganisms (GCM) 10K type strain sequencing project: providing services to taxonomists for standard genome sequencing and annotation.</title>
        <authorList>
            <consortium name="The Broad Institute Genomics Platform"/>
            <consortium name="The Broad Institute Genome Sequencing Center for Infectious Disease"/>
            <person name="Wu L."/>
            <person name="Ma J."/>
        </authorList>
    </citation>
    <scope>NUCLEOTIDE SEQUENCE [LARGE SCALE GENOMIC DNA]</scope>
    <source>
        <strain evidence="4 5">JCM 1417</strain>
    </source>
</reference>
<dbReference type="Gene3D" id="3.40.109.10">
    <property type="entry name" value="NADH Oxidase"/>
    <property type="match status" value="1"/>
</dbReference>
<keyword evidence="5" id="KW-1185">Reference proteome</keyword>
<gene>
    <name evidence="4" type="ORF">GCM10008908_23870</name>
</gene>
<comment type="similarity">
    <text evidence="1">Belongs to the nitroreductase family.</text>
</comment>
<evidence type="ECO:0000313" key="4">
    <source>
        <dbReference type="EMBL" id="GAA0774287.1"/>
    </source>
</evidence>
<proteinExistence type="inferred from homology"/>
<dbReference type="PANTHER" id="PTHR43673:SF10">
    <property type="entry name" value="NADH DEHYDROGENASE_NAD(P)H NITROREDUCTASE XCC3605-RELATED"/>
    <property type="match status" value="1"/>
</dbReference>
<evidence type="ECO:0000256" key="1">
    <source>
        <dbReference type="ARBA" id="ARBA00007118"/>
    </source>
</evidence>
<dbReference type="Proteomes" id="UP001501047">
    <property type="component" value="Unassembled WGS sequence"/>
</dbReference>
<name>A0ABN1KRM6_CLOSU</name>
<organism evidence="4 5">
    <name type="scientific">Clostridium subterminale</name>
    <dbReference type="NCBI Taxonomy" id="1550"/>
    <lineage>
        <taxon>Bacteria</taxon>
        <taxon>Bacillati</taxon>
        <taxon>Bacillota</taxon>
        <taxon>Clostridia</taxon>
        <taxon>Eubacteriales</taxon>
        <taxon>Clostridiaceae</taxon>
        <taxon>Clostridium</taxon>
    </lineage>
</organism>
<accession>A0ABN1KRM6</accession>
<evidence type="ECO:0000313" key="5">
    <source>
        <dbReference type="Proteomes" id="UP001501047"/>
    </source>
</evidence>
<dbReference type="EMBL" id="BAAACI010000006">
    <property type="protein sequence ID" value="GAA0774287.1"/>
    <property type="molecule type" value="Genomic_DNA"/>
</dbReference>
<dbReference type="SUPFAM" id="SSF55469">
    <property type="entry name" value="FMN-dependent nitroreductase-like"/>
    <property type="match status" value="1"/>
</dbReference>
<evidence type="ECO:0000256" key="2">
    <source>
        <dbReference type="ARBA" id="ARBA00023002"/>
    </source>
</evidence>
<dbReference type="RefSeq" id="WP_343826653.1">
    <property type="nucleotide sequence ID" value="NZ_BAAACI010000006.1"/>
</dbReference>
<keyword evidence="2" id="KW-0560">Oxidoreductase</keyword>
<comment type="caution">
    <text evidence="4">The sequence shown here is derived from an EMBL/GenBank/DDBJ whole genome shotgun (WGS) entry which is preliminary data.</text>
</comment>
<dbReference type="Pfam" id="PF00881">
    <property type="entry name" value="Nitroreductase"/>
    <property type="match status" value="1"/>
</dbReference>